<dbReference type="PANTHER" id="PTHR31694:SF26">
    <property type="entry name" value="OS05G0151100 PROTEIN"/>
    <property type="match status" value="1"/>
</dbReference>
<dbReference type="Proteomes" id="UP000197138">
    <property type="component" value="Unassembled WGS sequence"/>
</dbReference>
<protein>
    <submittedName>
        <fullName evidence="1">Uncharacterized protein</fullName>
    </submittedName>
</protein>
<dbReference type="EMBL" id="MTKT01005965">
    <property type="protein sequence ID" value="OWM63518.1"/>
    <property type="molecule type" value="Genomic_DNA"/>
</dbReference>
<dbReference type="InterPro" id="IPR052965">
    <property type="entry name" value="Pigment-catalase-like"/>
</dbReference>
<reference evidence="2" key="1">
    <citation type="journal article" date="2017" name="Plant J.">
        <title>The pomegranate (Punica granatum L.) genome and the genomics of punicalagin biosynthesis.</title>
        <authorList>
            <person name="Qin G."/>
            <person name="Xu C."/>
            <person name="Ming R."/>
            <person name="Tang H."/>
            <person name="Guyot R."/>
            <person name="Kramer E.M."/>
            <person name="Hu Y."/>
            <person name="Yi X."/>
            <person name="Qi Y."/>
            <person name="Xu X."/>
            <person name="Gao Z."/>
            <person name="Pan H."/>
            <person name="Jian J."/>
            <person name="Tian Y."/>
            <person name="Yue Z."/>
            <person name="Xu Y."/>
        </authorList>
    </citation>
    <scope>NUCLEOTIDE SEQUENCE [LARGE SCALE GENOMIC DNA]</scope>
    <source>
        <strain evidence="2">cv. Dabenzi</strain>
    </source>
</reference>
<dbReference type="Pfam" id="PF13668">
    <property type="entry name" value="Ferritin_2"/>
    <property type="match status" value="1"/>
</dbReference>
<dbReference type="PANTHER" id="PTHR31694">
    <property type="entry name" value="DESICCATION-LIKE PROTEIN"/>
    <property type="match status" value="1"/>
</dbReference>
<proteinExistence type="predicted"/>
<comment type="caution">
    <text evidence="1">The sequence shown here is derived from an EMBL/GenBank/DDBJ whole genome shotgun (WGS) entry which is preliminary data.</text>
</comment>
<accession>A0A218VTK0</accession>
<evidence type="ECO:0000313" key="2">
    <source>
        <dbReference type="Proteomes" id="UP000197138"/>
    </source>
</evidence>
<name>A0A218VTK0_PUNGR</name>
<organism evidence="1 2">
    <name type="scientific">Punica granatum</name>
    <name type="common">Pomegranate</name>
    <dbReference type="NCBI Taxonomy" id="22663"/>
    <lineage>
        <taxon>Eukaryota</taxon>
        <taxon>Viridiplantae</taxon>
        <taxon>Streptophyta</taxon>
        <taxon>Embryophyta</taxon>
        <taxon>Tracheophyta</taxon>
        <taxon>Spermatophyta</taxon>
        <taxon>Magnoliopsida</taxon>
        <taxon>eudicotyledons</taxon>
        <taxon>Gunneridae</taxon>
        <taxon>Pentapetalae</taxon>
        <taxon>rosids</taxon>
        <taxon>malvids</taxon>
        <taxon>Myrtales</taxon>
        <taxon>Lythraceae</taxon>
        <taxon>Punica</taxon>
    </lineage>
</organism>
<gene>
    <name evidence="1" type="ORF">CDL15_Pgr019467</name>
</gene>
<sequence length="78" mass="8451">MNLEFLEAEFFLYGALGPGLDSIAPHLAQGGPPPVGAQNANLDPLIQQIIEELGYQEVGHLRTYLSMDLESICLGHES</sequence>
<evidence type="ECO:0000313" key="1">
    <source>
        <dbReference type="EMBL" id="OWM63518.1"/>
    </source>
</evidence>
<dbReference type="AlphaFoldDB" id="A0A218VTK0"/>